<evidence type="ECO:0008006" key="3">
    <source>
        <dbReference type="Google" id="ProtNLM"/>
    </source>
</evidence>
<proteinExistence type="predicted"/>
<gene>
    <name evidence="1" type="ORF">niasHS_006047</name>
</gene>
<sequence>MPMPDTISVPTVPPSSTCHMPLVGAAASFSPSNFSRHVSVRPPGARRRRRLPNELLAELATFAHYDFLERSCVANSRLHALFRPILQKKEAKLCSLCFDDVRSLFVWLQNWALRSDALRKFVNLRAIVDSNWRGKRVQLMKPDLWSVNRARVTSRGLIADLRELGKIFDQLAQTLAKVPLLVPPHSAAAVSAPRDWPRVFRLGPASSVRFHSQRALLIAKALAVPKTVLDAWLRKDLPSLRELVRALVQLLRDNFKHESIMCQIHYSGCVTLLNKCDVLLNILIASFPK</sequence>
<accession>A0ABD2JVW8</accession>
<name>A0ABD2JVW8_HETSC</name>
<organism evidence="1 2">
    <name type="scientific">Heterodera schachtii</name>
    <name type="common">Sugarbeet cyst nematode worm</name>
    <name type="synonym">Tylenchus schachtii</name>
    <dbReference type="NCBI Taxonomy" id="97005"/>
    <lineage>
        <taxon>Eukaryota</taxon>
        <taxon>Metazoa</taxon>
        <taxon>Ecdysozoa</taxon>
        <taxon>Nematoda</taxon>
        <taxon>Chromadorea</taxon>
        <taxon>Rhabditida</taxon>
        <taxon>Tylenchina</taxon>
        <taxon>Tylenchomorpha</taxon>
        <taxon>Tylenchoidea</taxon>
        <taxon>Heteroderidae</taxon>
        <taxon>Heteroderinae</taxon>
        <taxon>Heterodera</taxon>
    </lineage>
</organism>
<evidence type="ECO:0000313" key="2">
    <source>
        <dbReference type="Proteomes" id="UP001620645"/>
    </source>
</evidence>
<evidence type="ECO:0000313" key="1">
    <source>
        <dbReference type="EMBL" id="KAL3094752.1"/>
    </source>
</evidence>
<protein>
    <recommendedName>
        <fullName evidence="3">F-box domain-containing protein</fullName>
    </recommendedName>
</protein>
<dbReference type="EMBL" id="JBICCN010000086">
    <property type="protein sequence ID" value="KAL3094752.1"/>
    <property type="molecule type" value="Genomic_DNA"/>
</dbReference>
<reference evidence="1 2" key="1">
    <citation type="submission" date="2024-10" db="EMBL/GenBank/DDBJ databases">
        <authorList>
            <person name="Kim D."/>
        </authorList>
    </citation>
    <scope>NUCLEOTIDE SEQUENCE [LARGE SCALE GENOMIC DNA]</scope>
    <source>
        <strain evidence="1">Taebaek</strain>
    </source>
</reference>
<dbReference type="Proteomes" id="UP001620645">
    <property type="component" value="Unassembled WGS sequence"/>
</dbReference>
<dbReference type="AlphaFoldDB" id="A0ABD2JVW8"/>
<comment type="caution">
    <text evidence="1">The sequence shown here is derived from an EMBL/GenBank/DDBJ whole genome shotgun (WGS) entry which is preliminary data.</text>
</comment>
<keyword evidence="2" id="KW-1185">Reference proteome</keyword>